<evidence type="ECO:0000313" key="2">
    <source>
        <dbReference type="EMBL" id="BAS77891.1"/>
    </source>
</evidence>
<feature type="compositionally biased region" description="Basic and acidic residues" evidence="1">
    <location>
        <begin position="91"/>
        <end position="105"/>
    </location>
</feature>
<evidence type="ECO:0000256" key="1">
    <source>
        <dbReference type="SAM" id="MobiDB-lite"/>
    </source>
</evidence>
<accession>A0A0P0VGZ9</accession>
<feature type="compositionally biased region" description="Basic residues" evidence="1">
    <location>
        <begin position="106"/>
        <end position="131"/>
    </location>
</feature>
<gene>
    <name evidence="2" type="ordered locus">Os02g0248300</name>
    <name evidence="2" type="ORF">OSNPB_020248300</name>
</gene>
<dbReference type="EMBL" id="AP014958">
    <property type="protein sequence ID" value="BAS77891.1"/>
    <property type="molecule type" value="Genomic_DNA"/>
</dbReference>
<feature type="compositionally biased region" description="Basic and acidic residues" evidence="1">
    <location>
        <begin position="141"/>
        <end position="183"/>
    </location>
</feature>
<feature type="non-terminal residue" evidence="2">
    <location>
        <position position="207"/>
    </location>
</feature>
<feature type="region of interest" description="Disordered" evidence="1">
    <location>
        <begin position="71"/>
        <end position="207"/>
    </location>
</feature>
<feature type="compositionally biased region" description="Basic residues" evidence="1">
    <location>
        <begin position="1"/>
        <end position="22"/>
    </location>
</feature>
<feature type="non-terminal residue" evidence="2">
    <location>
        <position position="1"/>
    </location>
</feature>
<dbReference type="PaxDb" id="39947-A0A0P0VGZ9"/>
<feature type="region of interest" description="Disordered" evidence="1">
    <location>
        <begin position="1"/>
        <end position="39"/>
    </location>
</feature>
<name>A0A0P0VGZ9_ORYSJ</name>
<reference evidence="2 3" key="2">
    <citation type="journal article" date="2013" name="Plant Cell Physiol.">
        <title>Rice Annotation Project Database (RAP-DB): an integrative and interactive database for rice genomics.</title>
        <authorList>
            <person name="Sakai H."/>
            <person name="Lee S.S."/>
            <person name="Tanaka T."/>
            <person name="Numa H."/>
            <person name="Kim J."/>
            <person name="Kawahara Y."/>
            <person name="Wakimoto H."/>
            <person name="Yang C.C."/>
            <person name="Iwamoto M."/>
            <person name="Abe T."/>
            <person name="Yamada Y."/>
            <person name="Muto A."/>
            <person name="Inokuchi H."/>
            <person name="Ikemura T."/>
            <person name="Matsumoto T."/>
            <person name="Sasaki T."/>
            <person name="Itoh T."/>
        </authorList>
    </citation>
    <scope>NUCLEOTIDE SEQUENCE [LARGE SCALE GENOMIC DNA]</scope>
    <source>
        <strain evidence="3">cv. Nipponbare</strain>
    </source>
</reference>
<sequence length="207" mass="23717">RRRRGGGRRRGCGFHHDGRRRRDVAPAERARGVRVQPHVDAAHVEQVPARRQLPHHLAGLDVLQAHRAQRAPPRLASAAAAVVGRRARVRERRERVDRRADEPARRARRRRGRPRPRLLRRRCCRRQRRRSPAGIPAPPRDAADGAEQHRGRRGEHARLGDAHRGGEHRQQQQRRADHDDGVAREVPTIPAALARRRAPFAVKHLQP</sequence>
<evidence type="ECO:0000313" key="3">
    <source>
        <dbReference type="Proteomes" id="UP000059680"/>
    </source>
</evidence>
<proteinExistence type="predicted"/>
<feature type="compositionally biased region" description="Low complexity" evidence="1">
    <location>
        <begin position="71"/>
        <end position="84"/>
    </location>
</feature>
<reference evidence="2 3" key="3">
    <citation type="journal article" date="2013" name="Rice">
        <title>Improvement of the Oryza sativa Nipponbare reference genome using next generation sequence and optical map data.</title>
        <authorList>
            <person name="Kawahara Y."/>
            <person name="de la Bastide M."/>
            <person name="Hamilton J.P."/>
            <person name="Kanamori H."/>
            <person name="McCombie W.R."/>
            <person name="Ouyang S."/>
            <person name="Schwartz D.C."/>
            <person name="Tanaka T."/>
            <person name="Wu J."/>
            <person name="Zhou S."/>
            <person name="Childs K.L."/>
            <person name="Davidson R.M."/>
            <person name="Lin H."/>
            <person name="Quesada-Ocampo L."/>
            <person name="Vaillancourt B."/>
            <person name="Sakai H."/>
            <person name="Lee S.S."/>
            <person name="Kim J."/>
            <person name="Numa H."/>
            <person name="Itoh T."/>
            <person name="Buell C.R."/>
            <person name="Matsumoto T."/>
        </authorList>
    </citation>
    <scope>NUCLEOTIDE SEQUENCE [LARGE SCALE GENOMIC DNA]</scope>
    <source>
        <strain evidence="3">cv. Nipponbare</strain>
    </source>
</reference>
<reference evidence="3" key="1">
    <citation type="journal article" date="2005" name="Nature">
        <title>The map-based sequence of the rice genome.</title>
        <authorList>
            <consortium name="International rice genome sequencing project (IRGSP)"/>
            <person name="Matsumoto T."/>
            <person name="Wu J."/>
            <person name="Kanamori H."/>
            <person name="Katayose Y."/>
            <person name="Fujisawa M."/>
            <person name="Namiki N."/>
            <person name="Mizuno H."/>
            <person name="Yamamoto K."/>
            <person name="Antonio B.A."/>
            <person name="Baba T."/>
            <person name="Sakata K."/>
            <person name="Nagamura Y."/>
            <person name="Aoki H."/>
            <person name="Arikawa K."/>
            <person name="Arita K."/>
            <person name="Bito T."/>
            <person name="Chiden Y."/>
            <person name="Fujitsuka N."/>
            <person name="Fukunaka R."/>
            <person name="Hamada M."/>
            <person name="Harada C."/>
            <person name="Hayashi A."/>
            <person name="Hijishita S."/>
            <person name="Honda M."/>
            <person name="Hosokawa S."/>
            <person name="Ichikawa Y."/>
            <person name="Idonuma A."/>
            <person name="Iijima M."/>
            <person name="Ikeda M."/>
            <person name="Ikeno M."/>
            <person name="Ito K."/>
            <person name="Ito S."/>
            <person name="Ito T."/>
            <person name="Ito Y."/>
            <person name="Ito Y."/>
            <person name="Iwabuchi A."/>
            <person name="Kamiya K."/>
            <person name="Karasawa W."/>
            <person name="Kurita K."/>
            <person name="Katagiri S."/>
            <person name="Kikuta A."/>
            <person name="Kobayashi H."/>
            <person name="Kobayashi N."/>
            <person name="Machita K."/>
            <person name="Maehara T."/>
            <person name="Masukawa M."/>
            <person name="Mizubayashi T."/>
            <person name="Mukai Y."/>
            <person name="Nagasaki H."/>
            <person name="Nagata Y."/>
            <person name="Naito S."/>
            <person name="Nakashima M."/>
            <person name="Nakama Y."/>
            <person name="Nakamichi Y."/>
            <person name="Nakamura M."/>
            <person name="Meguro A."/>
            <person name="Negishi M."/>
            <person name="Ohta I."/>
            <person name="Ohta T."/>
            <person name="Okamoto M."/>
            <person name="Ono N."/>
            <person name="Saji S."/>
            <person name="Sakaguchi M."/>
            <person name="Sakai K."/>
            <person name="Shibata M."/>
            <person name="Shimokawa T."/>
            <person name="Song J."/>
            <person name="Takazaki Y."/>
            <person name="Terasawa K."/>
            <person name="Tsugane M."/>
            <person name="Tsuji K."/>
            <person name="Ueda S."/>
            <person name="Waki K."/>
            <person name="Yamagata H."/>
            <person name="Yamamoto M."/>
            <person name="Yamamoto S."/>
            <person name="Yamane H."/>
            <person name="Yoshiki S."/>
            <person name="Yoshihara R."/>
            <person name="Yukawa K."/>
            <person name="Zhong H."/>
            <person name="Yano M."/>
            <person name="Yuan Q."/>
            <person name="Ouyang S."/>
            <person name="Liu J."/>
            <person name="Jones K.M."/>
            <person name="Gansberger K."/>
            <person name="Moffat K."/>
            <person name="Hill J."/>
            <person name="Bera J."/>
            <person name="Fadrosh D."/>
            <person name="Jin S."/>
            <person name="Johri S."/>
            <person name="Kim M."/>
            <person name="Overton L."/>
            <person name="Reardon M."/>
            <person name="Tsitrin T."/>
            <person name="Vuong H."/>
            <person name="Weaver B."/>
            <person name="Ciecko A."/>
            <person name="Tallon L."/>
            <person name="Jackson J."/>
            <person name="Pai G."/>
            <person name="Aken S.V."/>
            <person name="Utterback T."/>
            <person name="Reidmuller S."/>
            <person name="Feldblyum T."/>
            <person name="Hsiao J."/>
            <person name="Zismann V."/>
            <person name="Iobst S."/>
            <person name="de Vazeille A.R."/>
            <person name="Buell C.R."/>
            <person name="Ying K."/>
            <person name="Li Y."/>
            <person name="Lu T."/>
            <person name="Huang Y."/>
            <person name="Zhao Q."/>
            <person name="Feng Q."/>
            <person name="Zhang L."/>
            <person name="Zhu J."/>
            <person name="Weng Q."/>
            <person name="Mu J."/>
            <person name="Lu Y."/>
            <person name="Fan D."/>
            <person name="Liu Y."/>
            <person name="Guan J."/>
            <person name="Zhang Y."/>
            <person name="Yu S."/>
            <person name="Liu X."/>
            <person name="Zhang Y."/>
            <person name="Hong G."/>
            <person name="Han B."/>
            <person name="Choisne N."/>
            <person name="Demange N."/>
            <person name="Orjeda G."/>
            <person name="Samain S."/>
            <person name="Cattolico L."/>
            <person name="Pelletier E."/>
            <person name="Couloux A."/>
            <person name="Segurens B."/>
            <person name="Wincker P."/>
            <person name="D'Hont A."/>
            <person name="Scarpelli C."/>
            <person name="Weissenbach J."/>
            <person name="Salanoubat M."/>
            <person name="Quetier F."/>
            <person name="Yu Y."/>
            <person name="Kim H.R."/>
            <person name="Rambo T."/>
            <person name="Currie J."/>
            <person name="Collura K."/>
            <person name="Luo M."/>
            <person name="Yang T."/>
            <person name="Ammiraju J.S.S."/>
            <person name="Engler F."/>
            <person name="Soderlund C."/>
            <person name="Wing R.A."/>
            <person name="Palmer L.E."/>
            <person name="de la Bastide M."/>
            <person name="Spiegel L."/>
            <person name="Nascimento L."/>
            <person name="Zutavern T."/>
            <person name="O'Shaughnessy A."/>
            <person name="Dike S."/>
            <person name="Dedhia N."/>
            <person name="Preston R."/>
            <person name="Balija V."/>
            <person name="McCombie W.R."/>
            <person name="Chow T."/>
            <person name="Chen H."/>
            <person name="Chung M."/>
            <person name="Chen C."/>
            <person name="Shaw J."/>
            <person name="Wu H."/>
            <person name="Hsiao K."/>
            <person name="Chao Y."/>
            <person name="Chu M."/>
            <person name="Cheng C."/>
            <person name="Hour A."/>
            <person name="Lee P."/>
            <person name="Lin S."/>
            <person name="Lin Y."/>
            <person name="Liou J."/>
            <person name="Liu S."/>
            <person name="Hsing Y."/>
            <person name="Raghuvanshi S."/>
            <person name="Mohanty A."/>
            <person name="Bharti A.K."/>
            <person name="Gaur A."/>
            <person name="Gupta V."/>
            <person name="Kumar D."/>
            <person name="Ravi V."/>
            <person name="Vij S."/>
            <person name="Kapur A."/>
            <person name="Khurana P."/>
            <person name="Khurana P."/>
            <person name="Khurana J.P."/>
            <person name="Tyagi A.K."/>
            <person name="Gaikwad K."/>
            <person name="Singh A."/>
            <person name="Dalal V."/>
            <person name="Srivastava S."/>
            <person name="Dixit A."/>
            <person name="Pal A.K."/>
            <person name="Ghazi I.A."/>
            <person name="Yadav M."/>
            <person name="Pandit A."/>
            <person name="Bhargava A."/>
            <person name="Sureshbabu K."/>
            <person name="Batra K."/>
            <person name="Sharma T.R."/>
            <person name="Mohapatra T."/>
            <person name="Singh N.K."/>
            <person name="Messing J."/>
            <person name="Nelson A.B."/>
            <person name="Fuks G."/>
            <person name="Kavchok S."/>
            <person name="Keizer G."/>
            <person name="Linton E."/>
            <person name="Llaca V."/>
            <person name="Song R."/>
            <person name="Tanyolac B."/>
            <person name="Young S."/>
            <person name="Ho-Il K."/>
            <person name="Hahn J.H."/>
            <person name="Sangsakoo G."/>
            <person name="Vanavichit A."/>
            <person name="de Mattos Luiz.A.T."/>
            <person name="Zimmer P.D."/>
            <person name="Malone G."/>
            <person name="Dellagostin O."/>
            <person name="de Oliveira A.C."/>
            <person name="Bevan M."/>
            <person name="Bancroft I."/>
            <person name="Minx P."/>
            <person name="Cordum H."/>
            <person name="Wilson R."/>
            <person name="Cheng Z."/>
            <person name="Jin W."/>
            <person name="Jiang J."/>
            <person name="Leong S.A."/>
            <person name="Iwama H."/>
            <person name="Gojobori T."/>
            <person name="Itoh T."/>
            <person name="Niimura Y."/>
            <person name="Fujii Y."/>
            <person name="Habara T."/>
            <person name="Sakai H."/>
            <person name="Sato Y."/>
            <person name="Wilson G."/>
            <person name="Kumar K."/>
            <person name="McCouch S."/>
            <person name="Juretic N."/>
            <person name="Hoen D."/>
            <person name="Wright S."/>
            <person name="Bruskiewich R."/>
            <person name="Bureau T."/>
            <person name="Miyao A."/>
            <person name="Hirochika H."/>
            <person name="Nishikawa T."/>
            <person name="Kadowaki K."/>
            <person name="Sugiura M."/>
            <person name="Burr B."/>
            <person name="Sasaki T."/>
        </authorList>
    </citation>
    <scope>NUCLEOTIDE SEQUENCE [LARGE SCALE GENOMIC DNA]</scope>
    <source>
        <strain evidence="3">cv. Nipponbare</strain>
    </source>
</reference>
<dbReference type="InParanoid" id="A0A0P0VGZ9"/>
<keyword evidence="3" id="KW-1185">Reference proteome</keyword>
<dbReference type="Proteomes" id="UP000059680">
    <property type="component" value="Chromosome 2"/>
</dbReference>
<protein>
    <submittedName>
        <fullName evidence="2">Os02g0248300 protein</fullName>
    </submittedName>
</protein>
<dbReference type="FunCoup" id="A0A0P0VGZ9">
    <property type="interactions" value="331"/>
</dbReference>
<dbReference type="AlphaFoldDB" id="A0A0P0VGZ9"/>
<organism evidence="2 3">
    <name type="scientific">Oryza sativa subsp. japonica</name>
    <name type="common">Rice</name>
    <dbReference type="NCBI Taxonomy" id="39947"/>
    <lineage>
        <taxon>Eukaryota</taxon>
        <taxon>Viridiplantae</taxon>
        <taxon>Streptophyta</taxon>
        <taxon>Embryophyta</taxon>
        <taxon>Tracheophyta</taxon>
        <taxon>Spermatophyta</taxon>
        <taxon>Magnoliopsida</taxon>
        <taxon>Liliopsida</taxon>
        <taxon>Poales</taxon>
        <taxon>Poaceae</taxon>
        <taxon>BOP clade</taxon>
        <taxon>Oryzoideae</taxon>
        <taxon>Oryzeae</taxon>
        <taxon>Oryzinae</taxon>
        <taxon>Oryza</taxon>
        <taxon>Oryza sativa</taxon>
    </lineage>
</organism>